<organism evidence="2 3">
    <name type="scientific">Lactobacillus gallinarum</name>
    <dbReference type="NCBI Taxonomy" id="52242"/>
    <lineage>
        <taxon>Bacteria</taxon>
        <taxon>Bacillati</taxon>
        <taxon>Bacillota</taxon>
        <taxon>Bacilli</taxon>
        <taxon>Lactobacillales</taxon>
        <taxon>Lactobacillaceae</taxon>
        <taxon>Lactobacillus</taxon>
    </lineage>
</organism>
<reference evidence="3 4" key="1">
    <citation type="submission" date="2017-04" db="EMBL/GenBank/DDBJ databases">
        <title>Function of individual gut microbiota members based on whole genome sequencing of pure cultures obtained from chicken caecum.</title>
        <authorList>
            <person name="Medvecky M."/>
            <person name="Cejkova D."/>
            <person name="Polansky O."/>
            <person name="Karasova D."/>
            <person name="Kubasova T."/>
            <person name="Cizek A."/>
            <person name="Rychlik I."/>
        </authorList>
    </citation>
    <scope>NUCLEOTIDE SEQUENCE [LARGE SCALE GENOMIC DNA]</scope>
    <source>
        <strain evidence="3">An101</strain>
        <strain evidence="4">An115</strain>
    </source>
</reference>
<dbReference type="AlphaFoldDB" id="A0A1Y4VZH8"/>
<dbReference type="EMBL" id="NFLZ01000017">
    <property type="protein sequence ID" value="OUQ75539.1"/>
    <property type="molecule type" value="Genomic_DNA"/>
</dbReference>
<dbReference type="Proteomes" id="UP000196293">
    <property type="component" value="Unassembled WGS sequence"/>
</dbReference>
<dbReference type="GO" id="GO:0006281">
    <property type="term" value="P:DNA repair"/>
    <property type="evidence" value="ECO:0007669"/>
    <property type="project" value="InterPro"/>
</dbReference>
<dbReference type="GO" id="GO:0006310">
    <property type="term" value="P:DNA recombination"/>
    <property type="evidence" value="ECO:0007669"/>
    <property type="project" value="InterPro"/>
</dbReference>
<evidence type="ECO:0000313" key="1">
    <source>
        <dbReference type="EMBL" id="OUQ58344.1"/>
    </source>
</evidence>
<name>A0A1Y4VZH8_9LACO</name>
<evidence type="ECO:0008006" key="5">
    <source>
        <dbReference type="Google" id="ProtNLM"/>
    </source>
</evidence>
<evidence type="ECO:0000313" key="3">
    <source>
        <dbReference type="Proteomes" id="UP000195859"/>
    </source>
</evidence>
<sequence length="137" mass="15853">MFSFDIEPLAQARPRIAPRPYPHIYDPNNVKKYKEELHSLAVQKMKESGLKLFDGALFIKISFYRPIQKSVSKKEHARRSIGHVLPVKKPDLDNYIKSTLDALNGAIWTDDAIIVDMFTRKRYSEQPRIDVEVLEIG</sequence>
<dbReference type="Pfam" id="PF05866">
    <property type="entry name" value="RusA"/>
    <property type="match status" value="1"/>
</dbReference>
<evidence type="ECO:0000313" key="2">
    <source>
        <dbReference type="EMBL" id="OUQ75539.1"/>
    </source>
</evidence>
<reference evidence="2" key="2">
    <citation type="journal article" date="2018" name="BMC Genomics">
        <title>Whole genome sequencing and function prediction of 133 gut anaerobes isolated from chicken caecum in pure cultures.</title>
        <authorList>
            <person name="Medvecky M."/>
            <person name="Cejkova D."/>
            <person name="Polansky O."/>
            <person name="Karasova D."/>
            <person name="Kubasova T."/>
            <person name="Cizek A."/>
            <person name="Rychlik I."/>
        </authorList>
    </citation>
    <scope>NUCLEOTIDE SEQUENCE</scope>
    <source>
        <strain evidence="2">An101</strain>
        <strain evidence="1">An115</strain>
    </source>
</reference>
<protein>
    <recommendedName>
        <fullName evidence="5">Holliday junction resolvase</fullName>
    </recommendedName>
</protein>
<dbReference type="InterPro" id="IPR008822">
    <property type="entry name" value="Endonuclease_RusA-like"/>
</dbReference>
<dbReference type="GO" id="GO:0000287">
    <property type="term" value="F:magnesium ion binding"/>
    <property type="evidence" value="ECO:0007669"/>
    <property type="project" value="InterPro"/>
</dbReference>
<accession>A0A1Y4VZH8</accession>
<gene>
    <name evidence="2" type="ORF">B5E44_07035</name>
    <name evidence="1" type="ORF">B5E59_00650</name>
</gene>
<dbReference type="Gene3D" id="3.30.1330.70">
    <property type="entry name" value="Holliday junction resolvase RusA"/>
    <property type="match status" value="1"/>
</dbReference>
<proteinExistence type="predicted"/>
<evidence type="ECO:0000313" key="4">
    <source>
        <dbReference type="Proteomes" id="UP000196293"/>
    </source>
</evidence>
<dbReference type="SUPFAM" id="SSF103084">
    <property type="entry name" value="Holliday junction resolvase RusA"/>
    <property type="match status" value="1"/>
</dbReference>
<dbReference type="EMBL" id="NFLS01000001">
    <property type="protein sequence ID" value="OUQ58344.1"/>
    <property type="molecule type" value="Genomic_DNA"/>
</dbReference>
<dbReference type="InterPro" id="IPR036614">
    <property type="entry name" value="RusA-like_sf"/>
</dbReference>
<keyword evidence="4" id="KW-1185">Reference proteome</keyword>
<dbReference type="Proteomes" id="UP000195859">
    <property type="component" value="Unassembled WGS sequence"/>
</dbReference>
<comment type="caution">
    <text evidence="2">The sequence shown here is derived from an EMBL/GenBank/DDBJ whole genome shotgun (WGS) entry which is preliminary data.</text>
</comment>